<feature type="chain" id="PRO_5021761284" description="Rhamnogalacturonan lyase domain-containing protein" evidence="1">
    <location>
        <begin position="27"/>
        <end position="256"/>
    </location>
</feature>
<keyword evidence="1" id="KW-0732">Signal</keyword>
<evidence type="ECO:0000256" key="1">
    <source>
        <dbReference type="SAM" id="SignalP"/>
    </source>
</evidence>
<dbReference type="Gene3D" id="2.60.40.420">
    <property type="entry name" value="Cupredoxins - blue copper proteins"/>
    <property type="match status" value="1"/>
</dbReference>
<dbReference type="KEGG" id="ccos:Pan44_30920"/>
<dbReference type="RefSeq" id="WP_145030849.1">
    <property type="nucleotide sequence ID" value="NZ_CP036271.1"/>
</dbReference>
<organism evidence="2 3">
    <name type="scientific">Caulifigura coniformis</name>
    <dbReference type="NCBI Taxonomy" id="2527983"/>
    <lineage>
        <taxon>Bacteria</taxon>
        <taxon>Pseudomonadati</taxon>
        <taxon>Planctomycetota</taxon>
        <taxon>Planctomycetia</taxon>
        <taxon>Planctomycetales</taxon>
        <taxon>Planctomycetaceae</taxon>
        <taxon>Caulifigura</taxon>
    </lineage>
</organism>
<accession>A0A517SFZ8</accession>
<evidence type="ECO:0000313" key="2">
    <source>
        <dbReference type="EMBL" id="QDT55051.1"/>
    </source>
</evidence>
<dbReference type="SUPFAM" id="SSF49464">
    <property type="entry name" value="Carboxypeptidase regulatory domain-like"/>
    <property type="match status" value="1"/>
</dbReference>
<reference evidence="2 3" key="1">
    <citation type="submission" date="2019-02" db="EMBL/GenBank/DDBJ databases">
        <title>Deep-cultivation of Planctomycetes and their phenomic and genomic characterization uncovers novel biology.</title>
        <authorList>
            <person name="Wiegand S."/>
            <person name="Jogler M."/>
            <person name="Boedeker C."/>
            <person name="Pinto D."/>
            <person name="Vollmers J."/>
            <person name="Rivas-Marin E."/>
            <person name="Kohn T."/>
            <person name="Peeters S.H."/>
            <person name="Heuer A."/>
            <person name="Rast P."/>
            <person name="Oberbeckmann S."/>
            <person name="Bunk B."/>
            <person name="Jeske O."/>
            <person name="Meyerdierks A."/>
            <person name="Storesund J.E."/>
            <person name="Kallscheuer N."/>
            <person name="Luecker S."/>
            <person name="Lage O.M."/>
            <person name="Pohl T."/>
            <person name="Merkel B.J."/>
            <person name="Hornburger P."/>
            <person name="Mueller R.-W."/>
            <person name="Bruemmer F."/>
            <person name="Labrenz M."/>
            <person name="Spormann A.M."/>
            <person name="Op den Camp H."/>
            <person name="Overmann J."/>
            <person name="Amann R."/>
            <person name="Jetten M.S.M."/>
            <person name="Mascher T."/>
            <person name="Medema M.H."/>
            <person name="Devos D.P."/>
            <person name="Kaster A.-K."/>
            <person name="Ovreas L."/>
            <person name="Rohde M."/>
            <person name="Galperin M.Y."/>
            <person name="Jogler C."/>
        </authorList>
    </citation>
    <scope>NUCLEOTIDE SEQUENCE [LARGE SCALE GENOMIC DNA]</scope>
    <source>
        <strain evidence="2 3">Pan44</strain>
    </source>
</reference>
<dbReference type="InParanoid" id="A0A517SFZ8"/>
<proteinExistence type="predicted"/>
<dbReference type="SUPFAM" id="SSF49503">
    <property type="entry name" value="Cupredoxins"/>
    <property type="match status" value="1"/>
</dbReference>
<feature type="signal peptide" evidence="1">
    <location>
        <begin position="1"/>
        <end position="26"/>
    </location>
</feature>
<dbReference type="InterPro" id="IPR008972">
    <property type="entry name" value="Cupredoxin"/>
</dbReference>
<evidence type="ECO:0000313" key="3">
    <source>
        <dbReference type="Proteomes" id="UP000315700"/>
    </source>
</evidence>
<evidence type="ECO:0008006" key="4">
    <source>
        <dbReference type="Google" id="ProtNLM"/>
    </source>
</evidence>
<dbReference type="Proteomes" id="UP000315700">
    <property type="component" value="Chromosome"/>
</dbReference>
<name>A0A517SFZ8_9PLAN</name>
<dbReference type="EMBL" id="CP036271">
    <property type="protein sequence ID" value="QDT55051.1"/>
    <property type="molecule type" value="Genomic_DNA"/>
</dbReference>
<dbReference type="AlphaFoldDB" id="A0A517SFZ8"/>
<dbReference type="OrthoDB" id="9772097at2"/>
<protein>
    <recommendedName>
        <fullName evidence="4">Rhamnogalacturonan lyase domain-containing protein</fullName>
    </recommendedName>
</protein>
<gene>
    <name evidence="2" type="ORF">Pan44_30920</name>
</gene>
<keyword evidence="3" id="KW-1185">Reference proteome</keyword>
<dbReference type="InterPro" id="IPR008969">
    <property type="entry name" value="CarboxyPept-like_regulatory"/>
</dbReference>
<sequence length="256" mass="27677" precursor="true">MLSLNRWLVLGMAAVAGLQAPSIVHAAETGTIVGQFIYDGAVPTLAPKVAKGDATARDAATCANDEVPDESLVVDPESKGIANIIVYLRKAPANIPAELKESKEKNLVVDQKGCRYFPHVLAVRTDQTVTCVSSDPVAHNVNIAPFTNPSQNFVIPANDKTGTAVKMTKPESLPVNVKCDIHPWMQSYWVVTDHPYAAVTDKDGKFKIEGLPVGEHSFTVWQESAGYVERSFKVTVKAGEQTLPPVKVPASKFKKK</sequence>